<reference evidence="3" key="1">
    <citation type="journal article" date="2019" name="Int. J. Syst. Evol. Microbiol.">
        <title>The Global Catalogue of Microorganisms (GCM) 10K type strain sequencing project: providing services to taxonomists for standard genome sequencing and annotation.</title>
        <authorList>
            <consortium name="The Broad Institute Genomics Platform"/>
            <consortium name="The Broad Institute Genome Sequencing Center for Infectious Disease"/>
            <person name="Wu L."/>
            <person name="Ma J."/>
        </authorList>
    </citation>
    <scope>NUCLEOTIDE SEQUENCE [LARGE SCALE GENOMIC DNA]</scope>
    <source>
        <strain evidence="3">JCM 17986</strain>
    </source>
</reference>
<dbReference type="RefSeq" id="WP_345673530.1">
    <property type="nucleotide sequence ID" value="NZ_BAABHS010000001.1"/>
</dbReference>
<sequence>MTENQAGAGVTTHDPGELADQPYPNRCVELGFPAVRVLTPDAVITGPLSLRTSPIEAAVLALRIKDALGEAAMAEARRRIEYGEAGADTLVLLKLRDGLNRL</sequence>
<comment type="caution">
    <text evidence="2">The sequence shown here is derived from an EMBL/GenBank/DDBJ whole genome shotgun (WGS) entry which is preliminary data.</text>
</comment>
<proteinExistence type="predicted"/>
<gene>
    <name evidence="2" type="ORF">GCM10023205_05010</name>
</gene>
<keyword evidence="3" id="KW-1185">Reference proteome</keyword>
<evidence type="ECO:0000256" key="1">
    <source>
        <dbReference type="SAM" id="MobiDB-lite"/>
    </source>
</evidence>
<organism evidence="2 3">
    <name type="scientific">Yinghuangia aomiensis</name>
    <dbReference type="NCBI Taxonomy" id="676205"/>
    <lineage>
        <taxon>Bacteria</taxon>
        <taxon>Bacillati</taxon>
        <taxon>Actinomycetota</taxon>
        <taxon>Actinomycetes</taxon>
        <taxon>Kitasatosporales</taxon>
        <taxon>Streptomycetaceae</taxon>
        <taxon>Yinghuangia</taxon>
    </lineage>
</organism>
<name>A0ABP9GQP6_9ACTN</name>
<dbReference type="Proteomes" id="UP001500466">
    <property type="component" value="Unassembled WGS sequence"/>
</dbReference>
<feature type="region of interest" description="Disordered" evidence="1">
    <location>
        <begin position="1"/>
        <end position="23"/>
    </location>
</feature>
<accession>A0ABP9GQP6</accession>
<evidence type="ECO:0000313" key="3">
    <source>
        <dbReference type="Proteomes" id="UP001500466"/>
    </source>
</evidence>
<evidence type="ECO:0000313" key="2">
    <source>
        <dbReference type="EMBL" id="GAA4947993.1"/>
    </source>
</evidence>
<protein>
    <submittedName>
        <fullName evidence="2">Uncharacterized protein</fullName>
    </submittedName>
</protein>
<dbReference type="EMBL" id="BAABHS010000001">
    <property type="protein sequence ID" value="GAA4947993.1"/>
    <property type="molecule type" value="Genomic_DNA"/>
</dbReference>